<evidence type="ECO:0000259" key="1">
    <source>
        <dbReference type="PROSITE" id="PS50828"/>
    </source>
</evidence>
<dbReference type="PANTHER" id="PTHR35562">
    <property type="entry name" value="DNA ENDONUCLEASE SMRA-RELATED"/>
    <property type="match status" value="1"/>
</dbReference>
<dbReference type="InterPro" id="IPR002625">
    <property type="entry name" value="Smr_dom"/>
</dbReference>
<feature type="domain" description="Smr" evidence="1">
    <location>
        <begin position="12"/>
        <end position="87"/>
    </location>
</feature>
<dbReference type="SUPFAM" id="SSF160443">
    <property type="entry name" value="SMR domain-like"/>
    <property type="match status" value="1"/>
</dbReference>
<reference evidence="2" key="1">
    <citation type="journal article" date="2021" name="Microb. Physiol.">
        <title>Proteogenomic Insights into the Physiology of Marine, Sulfate-Reducing, Filamentous Desulfonema limicola and Desulfonema magnum.</title>
        <authorList>
            <person name="Schnaars V."/>
            <person name="Wohlbrand L."/>
            <person name="Scheve S."/>
            <person name="Hinrichs C."/>
            <person name="Reinhardt R."/>
            <person name="Rabus R."/>
        </authorList>
    </citation>
    <scope>NUCLEOTIDE SEQUENCE</scope>
    <source>
        <strain evidence="2">5ac10</strain>
    </source>
</reference>
<sequence length="93" mass="10576">MNPVKLPIQDILDLHTFNPKEVPDLLEDYFTECIKHRIFSVRVIHGKGKGILKKRVQGILKKNPMVVSFKDAPLEAGSWGAVIVELKQEQDIN</sequence>
<dbReference type="InterPro" id="IPR036063">
    <property type="entry name" value="Smr_dom_sf"/>
</dbReference>
<dbReference type="KEGG" id="dli:dnl_11220"/>
<organism evidence="2 3">
    <name type="scientific">Desulfonema limicola</name>
    <dbReference type="NCBI Taxonomy" id="45656"/>
    <lineage>
        <taxon>Bacteria</taxon>
        <taxon>Pseudomonadati</taxon>
        <taxon>Thermodesulfobacteriota</taxon>
        <taxon>Desulfobacteria</taxon>
        <taxon>Desulfobacterales</taxon>
        <taxon>Desulfococcaceae</taxon>
        <taxon>Desulfonema</taxon>
    </lineage>
</organism>
<dbReference type="RefSeq" id="WP_207690692.1">
    <property type="nucleotide sequence ID" value="NZ_CP061799.1"/>
</dbReference>
<dbReference type="Pfam" id="PF01713">
    <property type="entry name" value="Smr"/>
    <property type="match status" value="1"/>
</dbReference>
<keyword evidence="3" id="KW-1185">Reference proteome</keyword>
<dbReference type="PROSITE" id="PS50828">
    <property type="entry name" value="SMR"/>
    <property type="match status" value="1"/>
</dbReference>
<protein>
    <submittedName>
        <fullName evidence="2">Smr domain-containing protein</fullName>
    </submittedName>
</protein>
<gene>
    <name evidence="2" type="ORF">dnl_11220</name>
</gene>
<dbReference type="Gene3D" id="3.30.1370.110">
    <property type="match status" value="1"/>
</dbReference>
<name>A0A975B4Y1_9BACT</name>
<dbReference type="AlphaFoldDB" id="A0A975B4Y1"/>
<dbReference type="Proteomes" id="UP000663720">
    <property type="component" value="Chromosome"/>
</dbReference>
<proteinExistence type="predicted"/>
<dbReference type="SMART" id="SM00463">
    <property type="entry name" value="SMR"/>
    <property type="match status" value="1"/>
</dbReference>
<accession>A0A975B4Y1</accession>
<dbReference type="EMBL" id="CP061799">
    <property type="protein sequence ID" value="QTA78878.1"/>
    <property type="molecule type" value="Genomic_DNA"/>
</dbReference>
<evidence type="ECO:0000313" key="3">
    <source>
        <dbReference type="Proteomes" id="UP000663720"/>
    </source>
</evidence>
<dbReference type="PANTHER" id="PTHR35562:SF2">
    <property type="entry name" value="DNA ENDONUCLEASE SMRA-RELATED"/>
    <property type="match status" value="1"/>
</dbReference>
<evidence type="ECO:0000313" key="2">
    <source>
        <dbReference type="EMBL" id="QTA78878.1"/>
    </source>
</evidence>